<feature type="domain" description="HTH arsR-type" evidence="4">
    <location>
        <begin position="1"/>
        <end position="93"/>
    </location>
</feature>
<accession>A0A2T0K2I5</accession>
<name>A0A2T0K2I5_9ACTN</name>
<dbReference type="SUPFAM" id="SSF46785">
    <property type="entry name" value="Winged helix' DNA-binding domain"/>
    <property type="match status" value="1"/>
</dbReference>
<dbReference type="PRINTS" id="PR00778">
    <property type="entry name" value="HTHARSR"/>
</dbReference>
<dbReference type="Proteomes" id="UP000239415">
    <property type="component" value="Unassembled WGS sequence"/>
</dbReference>
<dbReference type="InterPro" id="IPR036388">
    <property type="entry name" value="WH-like_DNA-bd_sf"/>
</dbReference>
<evidence type="ECO:0000256" key="2">
    <source>
        <dbReference type="ARBA" id="ARBA00023125"/>
    </source>
</evidence>
<keyword evidence="6" id="KW-1185">Reference proteome</keyword>
<protein>
    <submittedName>
        <fullName evidence="5">ArsR family transcriptional regulator</fullName>
    </submittedName>
</protein>
<keyword evidence="2" id="KW-0238">DNA-binding</keyword>
<dbReference type="SMART" id="SM00418">
    <property type="entry name" value="HTH_ARSR"/>
    <property type="match status" value="1"/>
</dbReference>
<dbReference type="InterPro" id="IPR001845">
    <property type="entry name" value="HTH_ArsR_DNA-bd_dom"/>
</dbReference>
<dbReference type="NCBIfam" id="NF033788">
    <property type="entry name" value="HTH_metalloreg"/>
    <property type="match status" value="1"/>
</dbReference>
<keyword evidence="1" id="KW-0805">Transcription regulation</keyword>
<dbReference type="InterPro" id="IPR011991">
    <property type="entry name" value="ArsR-like_HTH"/>
</dbReference>
<dbReference type="PANTHER" id="PTHR33154">
    <property type="entry name" value="TRANSCRIPTIONAL REGULATOR, ARSR FAMILY"/>
    <property type="match status" value="1"/>
</dbReference>
<dbReference type="InterPro" id="IPR036390">
    <property type="entry name" value="WH_DNA-bd_sf"/>
</dbReference>
<evidence type="ECO:0000259" key="4">
    <source>
        <dbReference type="PROSITE" id="PS50987"/>
    </source>
</evidence>
<dbReference type="PROSITE" id="PS50987">
    <property type="entry name" value="HTH_ARSR_2"/>
    <property type="match status" value="1"/>
</dbReference>
<dbReference type="GO" id="GO:0003677">
    <property type="term" value="F:DNA binding"/>
    <property type="evidence" value="ECO:0007669"/>
    <property type="project" value="UniProtKB-KW"/>
</dbReference>
<reference evidence="5 6" key="1">
    <citation type="submission" date="2018-03" db="EMBL/GenBank/DDBJ databases">
        <title>Genomic Encyclopedia of Archaeal and Bacterial Type Strains, Phase II (KMG-II): from individual species to whole genera.</title>
        <authorList>
            <person name="Goeker M."/>
        </authorList>
    </citation>
    <scope>NUCLEOTIDE SEQUENCE [LARGE SCALE GENOMIC DNA]</scope>
    <source>
        <strain evidence="5 6">DSM 43146</strain>
    </source>
</reference>
<dbReference type="Gene3D" id="1.10.10.10">
    <property type="entry name" value="Winged helix-like DNA-binding domain superfamily/Winged helix DNA-binding domain"/>
    <property type="match status" value="1"/>
</dbReference>
<comment type="caution">
    <text evidence="5">The sequence shown here is derived from an EMBL/GenBank/DDBJ whole genome shotgun (WGS) entry which is preliminary data.</text>
</comment>
<dbReference type="InterPro" id="IPR051081">
    <property type="entry name" value="HTH_MetalResp_TranReg"/>
</dbReference>
<dbReference type="RefSeq" id="WP_203737156.1">
    <property type="nucleotide sequence ID" value="NZ_BOMO01000064.1"/>
</dbReference>
<organism evidence="5 6">
    <name type="scientific">Actinoplanes italicus</name>
    <dbReference type="NCBI Taxonomy" id="113567"/>
    <lineage>
        <taxon>Bacteria</taxon>
        <taxon>Bacillati</taxon>
        <taxon>Actinomycetota</taxon>
        <taxon>Actinomycetes</taxon>
        <taxon>Micromonosporales</taxon>
        <taxon>Micromonosporaceae</taxon>
        <taxon>Actinoplanes</taxon>
    </lineage>
</organism>
<dbReference type="AlphaFoldDB" id="A0A2T0K2I5"/>
<dbReference type="PANTHER" id="PTHR33154:SF18">
    <property type="entry name" value="ARSENICAL RESISTANCE OPERON REPRESSOR"/>
    <property type="match status" value="1"/>
</dbReference>
<evidence type="ECO:0000313" key="5">
    <source>
        <dbReference type="EMBL" id="PRX16820.1"/>
    </source>
</evidence>
<evidence type="ECO:0000256" key="1">
    <source>
        <dbReference type="ARBA" id="ARBA00023015"/>
    </source>
</evidence>
<dbReference type="CDD" id="cd00090">
    <property type="entry name" value="HTH_ARSR"/>
    <property type="match status" value="1"/>
</dbReference>
<evidence type="ECO:0000256" key="3">
    <source>
        <dbReference type="ARBA" id="ARBA00023163"/>
    </source>
</evidence>
<evidence type="ECO:0000313" key="6">
    <source>
        <dbReference type="Proteomes" id="UP000239415"/>
    </source>
</evidence>
<dbReference type="Pfam" id="PF01022">
    <property type="entry name" value="HTH_5"/>
    <property type="match status" value="1"/>
</dbReference>
<dbReference type="EMBL" id="PVMZ01000018">
    <property type="protein sequence ID" value="PRX16820.1"/>
    <property type="molecule type" value="Genomic_DNA"/>
</dbReference>
<dbReference type="GO" id="GO:0003700">
    <property type="term" value="F:DNA-binding transcription factor activity"/>
    <property type="evidence" value="ECO:0007669"/>
    <property type="project" value="InterPro"/>
</dbReference>
<proteinExistence type="predicted"/>
<keyword evidence="3" id="KW-0804">Transcription</keyword>
<sequence>MTISDELPVRLRALAHPVRLGILRELFEQGEVCACDLGSAFGVSQPTISEHLRVLRQAGLVQTRRDGTKICYSPDGAALDWVTAGLDALRPAVPAR</sequence>
<gene>
    <name evidence="5" type="ORF">CLV67_118151</name>
</gene>